<evidence type="ECO:0000313" key="1">
    <source>
        <dbReference type="EMBL" id="JAH53599.1"/>
    </source>
</evidence>
<reference evidence="1" key="2">
    <citation type="journal article" date="2015" name="Fish Shellfish Immunol.">
        <title>Early steps in the European eel (Anguilla anguilla)-Vibrio vulnificus interaction in the gills: Role of the RtxA13 toxin.</title>
        <authorList>
            <person name="Callol A."/>
            <person name="Pajuelo D."/>
            <person name="Ebbesson L."/>
            <person name="Teles M."/>
            <person name="MacKenzie S."/>
            <person name="Amaro C."/>
        </authorList>
    </citation>
    <scope>NUCLEOTIDE SEQUENCE</scope>
</reference>
<proteinExistence type="predicted"/>
<accession>A0A0E9TIT4</accession>
<reference evidence="1" key="1">
    <citation type="submission" date="2014-11" db="EMBL/GenBank/DDBJ databases">
        <authorList>
            <person name="Amaro Gonzalez C."/>
        </authorList>
    </citation>
    <scope>NUCLEOTIDE SEQUENCE</scope>
</reference>
<organism evidence="1">
    <name type="scientific">Anguilla anguilla</name>
    <name type="common">European freshwater eel</name>
    <name type="synonym">Muraena anguilla</name>
    <dbReference type="NCBI Taxonomy" id="7936"/>
    <lineage>
        <taxon>Eukaryota</taxon>
        <taxon>Metazoa</taxon>
        <taxon>Chordata</taxon>
        <taxon>Craniata</taxon>
        <taxon>Vertebrata</taxon>
        <taxon>Euteleostomi</taxon>
        <taxon>Actinopterygii</taxon>
        <taxon>Neopterygii</taxon>
        <taxon>Teleostei</taxon>
        <taxon>Anguilliformes</taxon>
        <taxon>Anguillidae</taxon>
        <taxon>Anguilla</taxon>
    </lineage>
</organism>
<dbReference type="EMBL" id="GBXM01054978">
    <property type="protein sequence ID" value="JAH53599.1"/>
    <property type="molecule type" value="Transcribed_RNA"/>
</dbReference>
<name>A0A0E9TIT4_ANGAN</name>
<protein>
    <submittedName>
        <fullName evidence="1">Uncharacterized protein</fullName>
    </submittedName>
</protein>
<sequence>MTAKAAIRAFSFLPAP</sequence>
<dbReference type="AlphaFoldDB" id="A0A0E9TIT4"/>